<dbReference type="GO" id="GO:0005524">
    <property type="term" value="F:ATP binding"/>
    <property type="evidence" value="ECO:0007669"/>
    <property type="project" value="UniProtKB-KW"/>
</dbReference>
<dbReference type="PANTHER" id="PTHR11406">
    <property type="entry name" value="PHOSPHOGLYCERATE KINASE"/>
    <property type="match status" value="1"/>
</dbReference>
<evidence type="ECO:0000256" key="7">
    <source>
        <dbReference type="ARBA" id="ARBA00022777"/>
    </source>
</evidence>
<comment type="similarity">
    <text evidence="3 11">Belongs to the phosphoglycerate kinase family.</text>
</comment>
<evidence type="ECO:0000256" key="4">
    <source>
        <dbReference type="ARBA" id="ARBA00013061"/>
    </source>
</evidence>
<dbReference type="AlphaFoldDB" id="A0A7S3UGD3"/>
<comment type="cofactor">
    <cofactor evidence="2">
        <name>Mg(2+)</name>
        <dbReference type="ChEBI" id="CHEBI:18420"/>
    </cofactor>
</comment>
<dbReference type="GO" id="GO:0005829">
    <property type="term" value="C:cytosol"/>
    <property type="evidence" value="ECO:0007669"/>
    <property type="project" value="TreeGrafter"/>
</dbReference>
<dbReference type="GO" id="GO:0006094">
    <property type="term" value="P:gluconeogenesis"/>
    <property type="evidence" value="ECO:0007669"/>
    <property type="project" value="TreeGrafter"/>
</dbReference>
<keyword evidence="8" id="KW-0067">ATP-binding</keyword>
<dbReference type="GO" id="GO:0006096">
    <property type="term" value="P:glycolytic process"/>
    <property type="evidence" value="ECO:0007669"/>
    <property type="project" value="InterPro"/>
</dbReference>
<comment type="subunit">
    <text evidence="12">Monomer.</text>
</comment>
<dbReference type="Gene3D" id="3.40.50.1260">
    <property type="entry name" value="Phosphoglycerate kinase, N-terminal domain"/>
    <property type="match status" value="2"/>
</dbReference>
<dbReference type="EMBL" id="HBIS01007872">
    <property type="protein sequence ID" value="CAE0612962.1"/>
    <property type="molecule type" value="Transcribed_RNA"/>
</dbReference>
<keyword evidence="5 11" id="KW-0808">Transferase</keyword>
<evidence type="ECO:0000256" key="3">
    <source>
        <dbReference type="ARBA" id="ARBA00008982"/>
    </source>
</evidence>
<evidence type="ECO:0000256" key="9">
    <source>
        <dbReference type="ARBA" id="ARBA00022842"/>
    </source>
</evidence>
<keyword evidence="9" id="KW-0460">Magnesium</keyword>
<dbReference type="Pfam" id="PF00162">
    <property type="entry name" value="PGK"/>
    <property type="match status" value="1"/>
</dbReference>
<name>A0A7S3UGD3_9CHLO</name>
<accession>A0A7S3UGD3</accession>
<proteinExistence type="inferred from homology"/>
<dbReference type="SUPFAM" id="SSF53748">
    <property type="entry name" value="Phosphoglycerate kinase"/>
    <property type="match status" value="1"/>
</dbReference>
<evidence type="ECO:0000256" key="8">
    <source>
        <dbReference type="ARBA" id="ARBA00022840"/>
    </source>
</evidence>
<dbReference type="PANTHER" id="PTHR11406:SF23">
    <property type="entry name" value="PHOSPHOGLYCERATE KINASE 1, CHLOROPLASTIC-RELATED"/>
    <property type="match status" value="1"/>
</dbReference>
<evidence type="ECO:0000256" key="5">
    <source>
        <dbReference type="ARBA" id="ARBA00022679"/>
    </source>
</evidence>
<dbReference type="GO" id="GO:0004618">
    <property type="term" value="F:phosphoglycerate kinase activity"/>
    <property type="evidence" value="ECO:0007669"/>
    <property type="project" value="UniProtKB-EC"/>
</dbReference>
<keyword evidence="7 11" id="KW-0418">Kinase</keyword>
<protein>
    <recommendedName>
        <fullName evidence="4 11">Phosphoglycerate kinase</fullName>
        <ecNumber evidence="4 11">2.7.2.3</ecNumber>
    </recommendedName>
</protein>
<sequence length="431" mass="47681">MLPGMQDADLLDKVVLVRVDHNVVKKGVIHDYYRVDATLGTLFSIVERGGRPILMTHVGRPRNKTDGTIVVDEHTSVQPVVDYLERKLHTKFVVPAVRKNEHGIPALDTSINLLLKDLHSRKIGGIYLPNTRWFTGEESKGEEKDDFARQLAGLADIFVNDAFGSWQAHVSTVGITKHLPSYAGYLMQEEIKGISAIINPQRPFLAVVAGSKFDTKVQTLTAIHKRVDHLVLGGVVYNAYVCAKYNVRMKGVSDSDVEAARDLVKQDEALEASKIVPLRYVVESSLPNGQRENGETSTHHVTGCCCKSDYNYVVDVAPESFEHPEIQEVFSNAKTIFVNAVMGFMPSFYEGTQALDLAIHRNKTAVKMYGGGDTLQELKNLTPGLYMEAIASTGYYFFTGGGTVLKAIESGDPFDLPPVKALLEHTDRIFE</sequence>
<comment type="pathway">
    <text evidence="10">Carbohydrate biosynthesis.</text>
</comment>
<evidence type="ECO:0000313" key="13">
    <source>
        <dbReference type="EMBL" id="CAE0612962.1"/>
    </source>
</evidence>
<dbReference type="InterPro" id="IPR001576">
    <property type="entry name" value="Phosphoglycerate_kinase"/>
</dbReference>
<evidence type="ECO:0000256" key="11">
    <source>
        <dbReference type="RuleBase" id="RU000532"/>
    </source>
</evidence>
<dbReference type="InterPro" id="IPR036043">
    <property type="entry name" value="Phosphoglycerate_kinase_sf"/>
</dbReference>
<organism evidence="13">
    <name type="scientific">Picocystis salinarum</name>
    <dbReference type="NCBI Taxonomy" id="88271"/>
    <lineage>
        <taxon>Eukaryota</taxon>
        <taxon>Viridiplantae</taxon>
        <taxon>Chlorophyta</taxon>
        <taxon>Picocystophyceae</taxon>
        <taxon>Picocystales</taxon>
        <taxon>Picocystaceae</taxon>
        <taxon>Picocystis</taxon>
    </lineage>
</organism>
<dbReference type="PRINTS" id="PR00477">
    <property type="entry name" value="PHGLYCKINASE"/>
</dbReference>
<keyword evidence="6" id="KW-0547">Nucleotide-binding</keyword>
<evidence type="ECO:0000256" key="10">
    <source>
        <dbReference type="ARBA" id="ARBA00024331"/>
    </source>
</evidence>
<evidence type="ECO:0000256" key="1">
    <source>
        <dbReference type="ARBA" id="ARBA00000642"/>
    </source>
</evidence>
<evidence type="ECO:0000256" key="2">
    <source>
        <dbReference type="ARBA" id="ARBA00001946"/>
    </source>
</evidence>
<dbReference type="EC" id="2.7.2.3" evidence="4 11"/>
<comment type="catalytic activity">
    <reaction evidence="1 11">
        <text>(2R)-3-phosphoglycerate + ATP = (2R)-3-phospho-glyceroyl phosphate + ADP</text>
        <dbReference type="Rhea" id="RHEA:14801"/>
        <dbReference type="ChEBI" id="CHEBI:30616"/>
        <dbReference type="ChEBI" id="CHEBI:57604"/>
        <dbReference type="ChEBI" id="CHEBI:58272"/>
        <dbReference type="ChEBI" id="CHEBI:456216"/>
        <dbReference type="EC" id="2.7.2.3"/>
    </reaction>
</comment>
<dbReference type="InterPro" id="IPR015824">
    <property type="entry name" value="Phosphoglycerate_kinase_N"/>
</dbReference>
<gene>
    <name evidence="13" type="ORF">PSAL00342_LOCUS6861</name>
</gene>
<reference evidence="13" key="1">
    <citation type="submission" date="2021-01" db="EMBL/GenBank/DDBJ databases">
        <authorList>
            <person name="Corre E."/>
            <person name="Pelletier E."/>
            <person name="Niang G."/>
            <person name="Scheremetjew M."/>
            <person name="Finn R."/>
            <person name="Kale V."/>
            <person name="Holt S."/>
            <person name="Cochrane G."/>
            <person name="Meng A."/>
            <person name="Brown T."/>
            <person name="Cohen L."/>
        </authorList>
    </citation>
    <scope>NUCLEOTIDE SEQUENCE</scope>
    <source>
        <strain evidence="13">CCMP1897</strain>
    </source>
</reference>
<dbReference type="GO" id="GO:0043531">
    <property type="term" value="F:ADP binding"/>
    <property type="evidence" value="ECO:0007669"/>
    <property type="project" value="TreeGrafter"/>
</dbReference>
<evidence type="ECO:0000256" key="12">
    <source>
        <dbReference type="RuleBase" id="RU000696"/>
    </source>
</evidence>
<evidence type="ECO:0000256" key="6">
    <source>
        <dbReference type="ARBA" id="ARBA00022741"/>
    </source>
</evidence>